<evidence type="ECO:0000256" key="1">
    <source>
        <dbReference type="SAM" id="MobiDB-lite"/>
    </source>
</evidence>
<name>A0AAV7SYV4_PLEWA</name>
<evidence type="ECO:0000313" key="3">
    <source>
        <dbReference type="Proteomes" id="UP001066276"/>
    </source>
</evidence>
<feature type="compositionally biased region" description="Basic residues" evidence="1">
    <location>
        <begin position="50"/>
        <end position="68"/>
    </location>
</feature>
<feature type="region of interest" description="Disordered" evidence="1">
    <location>
        <begin position="1"/>
        <end position="124"/>
    </location>
</feature>
<dbReference type="AlphaFoldDB" id="A0AAV7SYV4"/>
<feature type="compositionally biased region" description="Basic and acidic residues" evidence="1">
    <location>
        <begin position="36"/>
        <end position="47"/>
    </location>
</feature>
<sequence length="124" mass="13132">MSADPGGPVSLHQAGTAQQPTAPPPKWGRLSHPGRAPRDRGRSDLSRGGRGPKRSPKVPPRSTHHLTRSCRAPRPFPGRLRKCVAARAVRQASAAGPSPAQPAPRRSLAGTSAAENRRQAATHR</sequence>
<accession>A0AAV7SYV4</accession>
<reference evidence="2" key="1">
    <citation type="journal article" date="2022" name="bioRxiv">
        <title>Sequencing and chromosome-scale assembly of the giantPleurodeles waltlgenome.</title>
        <authorList>
            <person name="Brown T."/>
            <person name="Elewa A."/>
            <person name="Iarovenko S."/>
            <person name="Subramanian E."/>
            <person name="Araus A.J."/>
            <person name="Petzold A."/>
            <person name="Susuki M."/>
            <person name="Suzuki K.-i.T."/>
            <person name="Hayashi T."/>
            <person name="Toyoda A."/>
            <person name="Oliveira C."/>
            <person name="Osipova E."/>
            <person name="Leigh N.D."/>
            <person name="Simon A."/>
            <person name="Yun M.H."/>
        </authorList>
    </citation>
    <scope>NUCLEOTIDE SEQUENCE</scope>
    <source>
        <strain evidence="2">20211129_DDA</strain>
        <tissue evidence="2">Liver</tissue>
    </source>
</reference>
<dbReference type="EMBL" id="JANPWB010000007">
    <property type="protein sequence ID" value="KAJ1169417.1"/>
    <property type="molecule type" value="Genomic_DNA"/>
</dbReference>
<proteinExistence type="predicted"/>
<protein>
    <submittedName>
        <fullName evidence="2">Uncharacterized protein</fullName>
    </submittedName>
</protein>
<feature type="compositionally biased region" description="Low complexity" evidence="1">
    <location>
        <begin position="85"/>
        <end position="107"/>
    </location>
</feature>
<keyword evidence="3" id="KW-1185">Reference proteome</keyword>
<dbReference type="Proteomes" id="UP001066276">
    <property type="component" value="Chromosome 4_1"/>
</dbReference>
<comment type="caution">
    <text evidence="2">The sequence shown here is derived from an EMBL/GenBank/DDBJ whole genome shotgun (WGS) entry which is preliminary data.</text>
</comment>
<organism evidence="2 3">
    <name type="scientific">Pleurodeles waltl</name>
    <name type="common">Iberian ribbed newt</name>
    <dbReference type="NCBI Taxonomy" id="8319"/>
    <lineage>
        <taxon>Eukaryota</taxon>
        <taxon>Metazoa</taxon>
        <taxon>Chordata</taxon>
        <taxon>Craniata</taxon>
        <taxon>Vertebrata</taxon>
        <taxon>Euteleostomi</taxon>
        <taxon>Amphibia</taxon>
        <taxon>Batrachia</taxon>
        <taxon>Caudata</taxon>
        <taxon>Salamandroidea</taxon>
        <taxon>Salamandridae</taxon>
        <taxon>Pleurodelinae</taxon>
        <taxon>Pleurodeles</taxon>
    </lineage>
</organism>
<evidence type="ECO:0000313" key="2">
    <source>
        <dbReference type="EMBL" id="KAJ1169417.1"/>
    </source>
</evidence>
<gene>
    <name evidence="2" type="ORF">NDU88_001310</name>
</gene>